<reference evidence="1 2" key="1">
    <citation type="submission" date="2013-03" db="EMBL/GenBank/DDBJ databases">
        <title>Draft genome sequence of Gracibacillus halophilus YIM-C55.5, a moderately halophilic and thermophilic organism from the Xiaochaidamu salt lake.</title>
        <authorList>
            <person name="Sugumar T."/>
            <person name="Polireddy D.R."/>
            <person name="Antony A."/>
            <person name="Madhava Y.R."/>
            <person name="Sivakumar N."/>
        </authorList>
    </citation>
    <scope>NUCLEOTIDE SEQUENCE [LARGE SCALE GENOMIC DNA]</scope>
    <source>
        <strain evidence="1 2">YIM-C55.5</strain>
    </source>
</reference>
<organism evidence="1 2">
    <name type="scientific">Gracilibacillus halophilus YIM-C55.5</name>
    <dbReference type="NCBI Taxonomy" id="1308866"/>
    <lineage>
        <taxon>Bacteria</taxon>
        <taxon>Bacillati</taxon>
        <taxon>Bacillota</taxon>
        <taxon>Bacilli</taxon>
        <taxon>Bacillales</taxon>
        <taxon>Bacillaceae</taxon>
        <taxon>Gracilibacillus</taxon>
    </lineage>
</organism>
<dbReference type="PATRIC" id="fig|1308866.3.peg.3035"/>
<dbReference type="OrthoDB" id="145933at2"/>
<protein>
    <recommendedName>
        <fullName evidence="3">DUF1611 domain-containing protein</fullName>
    </recommendedName>
</protein>
<accession>N4W603</accession>
<evidence type="ECO:0008006" key="3">
    <source>
        <dbReference type="Google" id="ProtNLM"/>
    </source>
</evidence>
<dbReference type="InterPro" id="IPR027417">
    <property type="entry name" value="P-loop_NTPase"/>
</dbReference>
<sequence length="361" mass="40038">MTKLLDYESKVFASNTRFKFNEIENIGIVGGRGKIGDIILLRSITSNGVYDTVEDINGRHVKIYKGDCFVGVLGNRESSKLLLGGIPEKGLDITEGTRLHLLTDGGIVGQIVYTPDYLEKPMELECIGLLKKDNVILNTLEINGKKSSKLNNIVPIILTTATGTSAGKTTLTSKIINQLSKDYNIAALKLAGTGCLEDILRLKDAGAKWTMDFPDVGLPSTYVHKDIYLPRIRYLINKISEYTPDFIIAELGGDLLWANIPSILQDKMIMNNVSSILLVPLDSVGAIGSDYLLKKWNVNCDLFIINSPFQNSQSSKRRVKKYLDRVSYDMNKDDDLHIVIDNLTKSISTFNTNSNINQKGE</sequence>
<evidence type="ECO:0000313" key="1">
    <source>
        <dbReference type="EMBL" id="ENH95633.1"/>
    </source>
</evidence>
<keyword evidence="2" id="KW-1185">Reference proteome</keyword>
<dbReference type="Proteomes" id="UP000012283">
    <property type="component" value="Unassembled WGS sequence"/>
</dbReference>
<name>N4W603_9BACI</name>
<comment type="caution">
    <text evidence="1">The sequence shown here is derived from an EMBL/GenBank/DDBJ whole genome shotgun (WGS) entry which is preliminary data.</text>
</comment>
<evidence type="ECO:0000313" key="2">
    <source>
        <dbReference type="Proteomes" id="UP000012283"/>
    </source>
</evidence>
<dbReference type="EMBL" id="APML01000085">
    <property type="protein sequence ID" value="ENH95633.1"/>
    <property type="molecule type" value="Genomic_DNA"/>
</dbReference>
<dbReference type="Gene3D" id="3.40.50.300">
    <property type="entry name" value="P-loop containing nucleotide triphosphate hydrolases"/>
    <property type="match status" value="1"/>
</dbReference>
<dbReference type="eggNOG" id="COG0132">
    <property type="taxonomic scope" value="Bacteria"/>
</dbReference>
<gene>
    <name evidence="1" type="ORF">J416_15087</name>
</gene>
<dbReference type="RefSeq" id="WP_003474430.1">
    <property type="nucleotide sequence ID" value="NZ_APML01000085.1"/>
</dbReference>
<proteinExistence type="predicted"/>
<dbReference type="AlphaFoldDB" id="N4W603"/>
<dbReference type="STRING" id="1308866.J416_15087"/>